<dbReference type="InterPro" id="IPR012223">
    <property type="entry name" value="TEII"/>
</dbReference>
<proteinExistence type="inferred from homology"/>
<dbReference type="InterPro" id="IPR029058">
    <property type="entry name" value="AB_hydrolase_fold"/>
</dbReference>
<evidence type="ECO:0000313" key="4">
    <source>
        <dbReference type="Proteomes" id="UP001592531"/>
    </source>
</evidence>
<dbReference type="Proteomes" id="UP001592531">
    <property type="component" value="Unassembled WGS sequence"/>
</dbReference>
<dbReference type="PANTHER" id="PTHR11487:SF0">
    <property type="entry name" value="S-ACYL FATTY ACID SYNTHASE THIOESTERASE, MEDIUM CHAIN"/>
    <property type="match status" value="1"/>
</dbReference>
<feature type="domain" description="Thioesterase" evidence="2">
    <location>
        <begin position="24"/>
        <end position="234"/>
    </location>
</feature>
<gene>
    <name evidence="3" type="ORF">ACEZDE_19950</name>
</gene>
<dbReference type="RefSeq" id="WP_380537679.1">
    <property type="nucleotide sequence ID" value="NZ_JBHFAB010000014.1"/>
</dbReference>
<comment type="similarity">
    <text evidence="1">Belongs to the thioesterase family.</text>
</comment>
<dbReference type="EMBL" id="JBHFAB010000014">
    <property type="protein sequence ID" value="MFC1418889.1"/>
    <property type="molecule type" value="Genomic_DNA"/>
</dbReference>
<dbReference type="PANTHER" id="PTHR11487">
    <property type="entry name" value="THIOESTERASE"/>
    <property type="match status" value="1"/>
</dbReference>
<comment type="caution">
    <text evidence="3">The sequence shown here is derived from an EMBL/GenBank/DDBJ whole genome shotgun (WGS) entry which is preliminary data.</text>
</comment>
<reference evidence="3 4" key="1">
    <citation type="submission" date="2024-09" db="EMBL/GenBank/DDBJ databases">
        <authorList>
            <person name="Lee S.D."/>
        </authorList>
    </citation>
    <scope>NUCLEOTIDE SEQUENCE [LARGE SCALE GENOMIC DNA]</scope>
    <source>
        <strain evidence="3 4">N8-3</strain>
    </source>
</reference>
<evidence type="ECO:0000259" key="2">
    <source>
        <dbReference type="Pfam" id="PF00975"/>
    </source>
</evidence>
<organism evidence="3 4">
    <name type="scientific">Streptacidiphilus cavernicola</name>
    <dbReference type="NCBI Taxonomy" id="3342716"/>
    <lineage>
        <taxon>Bacteria</taxon>
        <taxon>Bacillati</taxon>
        <taxon>Actinomycetota</taxon>
        <taxon>Actinomycetes</taxon>
        <taxon>Kitasatosporales</taxon>
        <taxon>Streptomycetaceae</taxon>
        <taxon>Streptacidiphilus</taxon>
    </lineage>
</organism>
<sequence length="262" mass="27763">MAPRLRTTGPGLLRGYSHGHRRVVVCFHHAGGGMSAYRGWAQALAPVTDVVLVQLKGREDRIAEPLTDHLDDLALDIARGVCAMPYDDVVLLGHSMGATLAWAVADAVWSVYRRRVQVVVSAQAPPPYDPAAVGALFAPGDGCAGAMDVFEGVGGTAAGAVGTVYADTLDADLAWMSREFPALPVRALPVDLYCVAAEQDRLLAPSAMAGWASLTTRRFTRSTVPGGHMYLLADPSPLVRLVKELALRDSAERTAVDGHPLS</sequence>
<dbReference type="Pfam" id="PF00975">
    <property type="entry name" value="Thioesterase"/>
    <property type="match status" value="1"/>
</dbReference>
<dbReference type="Gene3D" id="3.40.50.1820">
    <property type="entry name" value="alpha/beta hydrolase"/>
    <property type="match status" value="1"/>
</dbReference>
<name>A0ABV6VYQ4_9ACTN</name>
<protein>
    <submittedName>
        <fullName evidence="3">Thioesterase II family protein</fullName>
    </submittedName>
</protein>
<accession>A0ABV6VYQ4</accession>
<dbReference type="SUPFAM" id="SSF53474">
    <property type="entry name" value="alpha/beta-Hydrolases"/>
    <property type="match status" value="1"/>
</dbReference>
<evidence type="ECO:0000256" key="1">
    <source>
        <dbReference type="ARBA" id="ARBA00007169"/>
    </source>
</evidence>
<dbReference type="InterPro" id="IPR001031">
    <property type="entry name" value="Thioesterase"/>
</dbReference>
<keyword evidence="4" id="KW-1185">Reference proteome</keyword>
<evidence type="ECO:0000313" key="3">
    <source>
        <dbReference type="EMBL" id="MFC1418889.1"/>
    </source>
</evidence>